<evidence type="ECO:0000256" key="1">
    <source>
        <dbReference type="SAM" id="Phobius"/>
    </source>
</evidence>
<proteinExistence type="predicted"/>
<dbReference type="CDD" id="cd07992">
    <property type="entry name" value="LPLAT_AAK14816-like"/>
    <property type="match status" value="1"/>
</dbReference>
<dbReference type="InterPro" id="IPR002123">
    <property type="entry name" value="Plipid/glycerol_acylTrfase"/>
</dbReference>
<dbReference type="EMBL" id="JABELV010000001">
    <property type="protein sequence ID" value="KAG7580127.1"/>
    <property type="molecule type" value="Genomic_DNA"/>
</dbReference>
<name>A0A8K0JSR7_9TREE</name>
<dbReference type="AlphaFoldDB" id="A0A8K0JSR7"/>
<dbReference type="GO" id="GO:0008654">
    <property type="term" value="P:phospholipid biosynthetic process"/>
    <property type="evidence" value="ECO:0007669"/>
    <property type="project" value="TreeGrafter"/>
</dbReference>
<dbReference type="SUPFAM" id="SSF69593">
    <property type="entry name" value="Glycerol-3-phosphate (1)-acyltransferase"/>
    <property type="match status" value="1"/>
</dbReference>
<dbReference type="SMART" id="SM00563">
    <property type="entry name" value="PlsC"/>
    <property type="match status" value="1"/>
</dbReference>
<feature type="domain" description="Phospholipid/glycerol acyltransferase" evidence="2">
    <location>
        <begin position="41"/>
        <end position="174"/>
    </location>
</feature>
<dbReference type="GO" id="GO:0004366">
    <property type="term" value="F:glycerol-3-phosphate O-acyltransferase activity"/>
    <property type="evidence" value="ECO:0007669"/>
    <property type="project" value="TreeGrafter"/>
</dbReference>
<dbReference type="GO" id="GO:0016287">
    <property type="term" value="F:glycerone-phosphate O-acyltransferase activity"/>
    <property type="evidence" value="ECO:0007669"/>
    <property type="project" value="TreeGrafter"/>
</dbReference>
<keyword evidence="4" id="KW-1185">Reference proteome</keyword>
<dbReference type="PANTHER" id="PTHR31605:SF0">
    <property type="entry name" value="GLYCEROL-3-PHOSPHATE O-ACYLTRANSFERASE 1"/>
    <property type="match status" value="1"/>
</dbReference>
<comment type="caution">
    <text evidence="3">The sequence shown here is derived from an EMBL/GenBank/DDBJ whole genome shotgun (WGS) entry which is preliminary data.</text>
</comment>
<dbReference type="InterPro" id="IPR052744">
    <property type="entry name" value="GPAT/DAPAT"/>
</dbReference>
<evidence type="ECO:0000259" key="2">
    <source>
        <dbReference type="SMART" id="SM00563"/>
    </source>
</evidence>
<keyword evidence="1" id="KW-0812">Transmembrane</keyword>
<sequence>MASGFGYTHYTIRALANNCLTSFFREITVLGSENVPRDGPIILACSHTNMAVDPAVLSCTMPHDHPLHYWVKDALFANPLAGAIMRAAGNIPVDRKNKNNQSLFAGSFEAMVRGECIAVFPEGTSHTSPQLLPFKDGISWLALEYLKYLYGMPDGVPKKNARKAVIVPVGLSYLDKSKYRSRIVVTYGEPIRMEGYEEDFLSKEEGSSRSAVKRMTRKLELEMMKLTINAPDWDAVIAAKMARELLFERKHSLAPENHVDVSQTLVDLFTQPFASPEVEKVKTILTEYNNLLLTAKLTNQTLSDLPVPTDLDPSKPIPLPSRFSTLILLIRDTISVLVRVPFFLMPMLIHLPMYYVAKLGENIVREELETQAQMKIVFGMLFSLLVYPVVFLVMWLMLGFTSVGAIVAAGGVYLFNMSHKTLVDENYDRMTRLVAAWRVIVGIWTPKARERPMDYLKTFIPESATPVGATPPDAVKAWQKGGPPVSVAIKANKRKEKQAKKRLPTRRLIKHVLRSRVKAAQALEAFLSELERSEIRINAKPWLARAAAFGGEVDEDVDAVNETVDTGDIVDRVPMGSRAGAEVVEYLRKNGAVIHHGHGELNAWAAAQSEFEGVKSDDE</sequence>
<accession>A0A8K0JSR7</accession>
<dbReference type="Proteomes" id="UP000812966">
    <property type="component" value="Unassembled WGS sequence"/>
</dbReference>
<keyword evidence="1" id="KW-1133">Transmembrane helix</keyword>
<feature type="transmembrane region" description="Helical" evidence="1">
    <location>
        <begin position="376"/>
        <end position="397"/>
    </location>
</feature>
<feature type="transmembrane region" description="Helical" evidence="1">
    <location>
        <begin position="336"/>
        <end position="356"/>
    </location>
</feature>
<gene>
    <name evidence="3" type="ORF">FFLO_00098</name>
</gene>
<evidence type="ECO:0000313" key="4">
    <source>
        <dbReference type="Proteomes" id="UP000812966"/>
    </source>
</evidence>
<organism evidence="3 4">
    <name type="scientific">Filobasidium floriforme</name>
    <dbReference type="NCBI Taxonomy" id="5210"/>
    <lineage>
        <taxon>Eukaryota</taxon>
        <taxon>Fungi</taxon>
        <taxon>Dikarya</taxon>
        <taxon>Basidiomycota</taxon>
        <taxon>Agaricomycotina</taxon>
        <taxon>Tremellomycetes</taxon>
        <taxon>Filobasidiales</taxon>
        <taxon>Filobasidiaceae</taxon>
        <taxon>Filobasidium</taxon>
    </lineage>
</organism>
<dbReference type="PANTHER" id="PTHR31605">
    <property type="entry name" value="GLYCEROL-3-PHOSPHATE O-ACYLTRANSFERASE 1"/>
    <property type="match status" value="1"/>
</dbReference>
<evidence type="ECO:0000313" key="3">
    <source>
        <dbReference type="EMBL" id="KAG7580127.1"/>
    </source>
</evidence>
<protein>
    <recommendedName>
        <fullName evidence="2">Phospholipid/glycerol acyltransferase domain-containing protein</fullName>
    </recommendedName>
</protein>
<keyword evidence="1" id="KW-0472">Membrane</keyword>
<reference evidence="3" key="1">
    <citation type="submission" date="2020-04" db="EMBL/GenBank/DDBJ databases">
        <title>Analysis of mating type loci in Filobasidium floriforme.</title>
        <authorList>
            <person name="Nowrousian M."/>
        </authorList>
    </citation>
    <scope>NUCLEOTIDE SEQUENCE</scope>
    <source>
        <strain evidence="3">CBS 6242</strain>
    </source>
</reference>
<dbReference type="Pfam" id="PF01553">
    <property type="entry name" value="Acyltransferase"/>
    <property type="match status" value="1"/>
</dbReference>